<dbReference type="InterPro" id="IPR036291">
    <property type="entry name" value="NAD(P)-bd_dom_sf"/>
</dbReference>
<dbReference type="Pfam" id="PF13602">
    <property type="entry name" value="ADH_zinc_N_2"/>
    <property type="match status" value="1"/>
</dbReference>
<proteinExistence type="predicted"/>
<dbReference type="InterPro" id="IPR052585">
    <property type="entry name" value="Lipid_raft_assoc_Zn_ADH"/>
</dbReference>
<dbReference type="PANTHER" id="PTHR43482">
    <property type="entry name" value="PROTEIN AST1-RELATED"/>
    <property type="match status" value="1"/>
</dbReference>
<dbReference type="InterPro" id="IPR020843">
    <property type="entry name" value="ER"/>
</dbReference>
<dbReference type="SMART" id="SM00829">
    <property type="entry name" value="PKS_ER"/>
    <property type="match status" value="1"/>
</dbReference>
<evidence type="ECO:0000259" key="1">
    <source>
        <dbReference type="SMART" id="SM00829"/>
    </source>
</evidence>
<gene>
    <name evidence="2" type="ORF">ORV05_22755</name>
</gene>
<protein>
    <submittedName>
        <fullName evidence="2">NADP-dependent oxidoreductase</fullName>
    </submittedName>
</protein>
<dbReference type="Gene3D" id="3.90.180.10">
    <property type="entry name" value="Medium-chain alcohol dehydrogenases, catalytic domain"/>
    <property type="match status" value="1"/>
</dbReference>
<evidence type="ECO:0000313" key="2">
    <source>
        <dbReference type="EMBL" id="WAL63807.1"/>
    </source>
</evidence>
<dbReference type="CDD" id="cd05289">
    <property type="entry name" value="MDR_like_2"/>
    <property type="match status" value="1"/>
</dbReference>
<dbReference type="PANTHER" id="PTHR43482:SF1">
    <property type="entry name" value="PROTEIN AST1-RELATED"/>
    <property type="match status" value="1"/>
</dbReference>
<dbReference type="InterPro" id="IPR011032">
    <property type="entry name" value="GroES-like_sf"/>
</dbReference>
<dbReference type="SUPFAM" id="SSF50129">
    <property type="entry name" value="GroES-like"/>
    <property type="match status" value="1"/>
</dbReference>
<dbReference type="EMBL" id="CP113836">
    <property type="protein sequence ID" value="WAL63807.1"/>
    <property type="molecule type" value="Genomic_DNA"/>
</dbReference>
<feature type="domain" description="Enoyl reductase (ER)" evidence="1">
    <location>
        <begin position="15"/>
        <end position="324"/>
    </location>
</feature>
<sequence>MTANTMRALVATGYGDPEQLTIAELPVPRPGPGQILVKIAASTINPTDLRVVAGGFRDLVELQFPYTLGNEFAGTVTEAGPGVTRFRVGEEIFGMALPRQLRLAADPVRPSLSTGALADYAVFEADTPALDHRPAALGAEQAASLPIAGGTTLALMDTAKIHPGESVLVIGATGAVGLTLIPVLTTAGAEITATARTTEATDLLHSLGAHHTVGYDDYPTGFDVVLNLALFADGLPAAARSLRPGGRLISIIFPPPEPRHLERDDVELAFVMHTGDEANGARAVAEAATAGRLSTPIARRYSLDDGVEAAIDYARLHPLGKIVVTV</sequence>
<organism evidence="2 3">
    <name type="scientific">Amycolatopsis cynarae</name>
    <dbReference type="NCBI Taxonomy" id="2995223"/>
    <lineage>
        <taxon>Bacteria</taxon>
        <taxon>Bacillati</taxon>
        <taxon>Actinomycetota</taxon>
        <taxon>Actinomycetes</taxon>
        <taxon>Pseudonocardiales</taxon>
        <taxon>Pseudonocardiaceae</taxon>
        <taxon>Amycolatopsis</taxon>
    </lineage>
</organism>
<name>A0ABY7AVN5_9PSEU</name>
<dbReference type="Proteomes" id="UP001163203">
    <property type="component" value="Chromosome"/>
</dbReference>
<dbReference type="SUPFAM" id="SSF51735">
    <property type="entry name" value="NAD(P)-binding Rossmann-fold domains"/>
    <property type="match status" value="1"/>
</dbReference>
<evidence type="ECO:0000313" key="3">
    <source>
        <dbReference type="Proteomes" id="UP001163203"/>
    </source>
</evidence>
<reference evidence="2" key="1">
    <citation type="submission" date="2022-11" db="EMBL/GenBank/DDBJ databases">
        <authorList>
            <person name="Mo P."/>
        </authorList>
    </citation>
    <scope>NUCLEOTIDE SEQUENCE</scope>
    <source>
        <strain evidence="2">HUAS 11-8</strain>
    </source>
</reference>
<dbReference type="Gene3D" id="3.40.50.720">
    <property type="entry name" value="NAD(P)-binding Rossmann-like Domain"/>
    <property type="match status" value="1"/>
</dbReference>
<dbReference type="Pfam" id="PF08240">
    <property type="entry name" value="ADH_N"/>
    <property type="match status" value="1"/>
</dbReference>
<dbReference type="RefSeq" id="WP_268754050.1">
    <property type="nucleotide sequence ID" value="NZ_CP113836.1"/>
</dbReference>
<dbReference type="InterPro" id="IPR013154">
    <property type="entry name" value="ADH-like_N"/>
</dbReference>
<keyword evidence="3" id="KW-1185">Reference proteome</keyword>
<accession>A0ABY7AVN5</accession>